<keyword evidence="2" id="KW-1185">Reference proteome</keyword>
<dbReference type="EMBL" id="CAJVQC010024751">
    <property type="protein sequence ID" value="CAG8727632.1"/>
    <property type="molecule type" value="Genomic_DNA"/>
</dbReference>
<gene>
    <name evidence="1" type="ORF">RPERSI_LOCUS11844</name>
</gene>
<accession>A0ACA9PYX8</accession>
<sequence>AKDKGIVLAEDYNKVVDEQKNTKAELDTEMTLLSPIPFPFNSKFRVCRIYFPVHYEFGTEVL</sequence>
<protein>
    <submittedName>
        <fullName evidence="1">2772_t:CDS:1</fullName>
    </submittedName>
</protein>
<dbReference type="Proteomes" id="UP000789920">
    <property type="component" value="Unassembled WGS sequence"/>
</dbReference>
<proteinExistence type="predicted"/>
<evidence type="ECO:0000313" key="2">
    <source>
        <dbReference type="Proteomes" id="UP000789920"/>
    </source>
</evidence>
<comment type="caution">
    <text evidence="1">The sequence shown here is derived from an EMBL/GenBank/DDBJ whole genome shotgun (WGS) entry which is preliminary data.</text>
</comment>
<reference evidence="1" key="1">
    <citation type="submission" date="2021-06" db="EMBL/GenBank/DDBJ databases">
        <authorList>
            <person name="Kallberg Y."/>
            <person name="Tangrot J."/>
            <person name="Rosling A."/>
        </authorList>
    </citation>
    <scope>NUCLEOTIDE SEQUENCE</scope>
    <source>
        <strain evidence="1">MA461A</strain>
    </source>
</reference>
<evidence type="ECO:0000313" key="1">
    <source>
        <dbReference type="EMBL" id="CAG8727632.1"/>
    </source>
</evidence>
<feature type="non-terminal residue" evidence="1">
    <location>
        <position position="1"/>
    </location>
</feature>
<name>A0ACA9PYX8_9GLOM</name>
<organism evidence="1 2">
    <name type="scientific">Racocetra persica</name>
    <dbReference type="NCBI Taxonomy" id="160502"/>
    <lineage>
        <taxon>Eukaryota</taxon>
        <taxon>Fungi</taxon>
        <taxon>Fungi incertae sedis</taxon>
        <taxon>Mucoromycota</taxon>
        <taxon>Glomeromycotina</taxon>
        <taxon>Glomeromycetes</taxon>
        <taxon>Diversisporales</taxon>
        <taxon>Gigasporaceae</taxon>
        <taxon>Racocetra</taxon>
    </lineage>
</organism>